<reference evidence="4 5" key="1">
    <citation type="journal article" date="2014" name="BMC Genomics">
        <title>Genome based analysis of type-I polyketide synthase and nonribosomal peptide synthetase gene clusters in seven strains of five representative Nocardia species.</title>
        <authorList>
            <person name="Komaki H."/>
            <person name="Ichikawa N."/>
            <person name="Hosoyama A."/>
            <person name="Takahashi-Nakaguchi A."/>
            <person name="Matsuzawa T."/>
            <person name="Suzuki K."/>
            <person name="Fujita N."/>
            <person name="Gonoi T."/>
        </authorList>
    </citation>
    <scope>NUCLEOTIDE SEQUENCE [LARGE SCALE GENOMIC DNA]</scope>
    <source>
        <strain evidence="4 5">NBRC 15531</strain>
    </source>
</reference>
<feature type="domain" description="Mce/MlaD" evidence="2">
    <location>
        <begin position="41"/>
        <end position="114"/>
    </location>
</feature>
<feature type="compositionally biased region" description="Basic and acidic residues" evidence="1">
    <location>
        <begin position="313"/>
        <end position="328"/>
    </location>
</feature>
<accession>U5ECA5</accession>
<feature type="compositionally biased region" description="Basic and acidic residues" evidence="1">
    <location>
        <begin position="419"/>
        <end position="429"/>
    </location>
</feature>
<feature type="domain" description="Mammalian cell entry C-terminal" evidence="3">
    <location>
        <begin position="122"/>
        <end position="293"/>
    </location>
</feature>
<evidence type="ECO:0000259" key="3">
    <source>
        <dbReference type="Pfam" id="PF11887"/>
    </source>
</evidence>
<dbReference type="Pfam" id="PF02470">
    <property type="entry name" value="MlaD"/>
    <property type="match status" value="1"/>
</dbReference>
<dbReference type="eggNOG" id="COG1463">
    <property type="taxonomic scope" value="Bacteria"/>
</dbReference>
<gene>
    <name evidence="4" type="ORF">NCAST_13_00670</name>
</gene>
<dbReference type="AlphaFoldDB" id="U5ECA5"/>
<protein>
    <submittedName>
        <fullName evidence="4">Mce family protein</fullName>
    </submittedName>
</protein>
<dbReference type="InterPro" id="IPR005693">
    <property type="entry name" value="Mce"/>
</dbReference>
<dbReference type="Pfam" id="PF11887">
    <property type="entry name" value="Mce4_CUP1"/>
    <property type="match status" value="1"/>
</dbReference>
<keyword evidence="5" id="KW-1185">Reference proteome</keyword>
<dbReference type="InterPro" id="IPR003399">
    <property type="entry name" value="Mce/MlaD"/>
</dbReference>
<evidence type="ECO:0000313" key="5">
    <source>
        <dbReference type="Proteomes" id="UP000017048"/>
    </source>
</evidence>
<dbReference type="PANTHER" id="PTHR33371">
    <property type="entry name" value="INTERMEMBRANE PHOSPHOLIPID TRANSPORT SYSTEM BINDING PROTEIN MLAD-RELATED"/>
    <property type="match status" value="1"/>
</dbReference>
<comment type="caution">
    <text evidence="4">The sequence shown here is derived from an EMBL/GenBank/DDBJ whole genome shotgun (WGS) entry which is preliminary data.</text>
</comment>
<dbReference type="Proteomes" id="UP000017048">
    <property type="component" value="Unassembled WGS sequence"/>
</dbReference>
<dbReference type="NCBIfam" id="TIGR00996">
    <property type="entry name" value="Mtu_fam_mce"/>
    <property type="match status" value="1"/>
</dbReference>
<dbReference type="STRING" id="1824.SAMN05444423_103651"/>
<feature type="region of interest" description="Disordered" evidence="1">
    <location>
        <begin position="306"/>
        <end position="328"/>
    </location>
</feature>
<sequence length="511" mass="54794">MKLTRFVRVQLAIFAVLTVIGLAVMSATYLQLPAMLGIGRYAVTVQLAATGGLYPTANVSYRGQNIGKVEAVRLTTAGVEADLSIDSDYKVPADSSAWVRSVSAIGEQYVDLVPSEQPADGNLRDGSVIPEQRTHLPQDVGAMLDQADKLLETVADTRLRQVIDEAFLAFNGAGPDLQRFIDSAALLVQQAETDIEPTKKLLDQIGPLLDTQTRSADDIRSWTADLATVTDQLREHDPALRNLLNNSPSAMETVNQQFQDLRPTLPLLASNLVSLGQVGVTYHASLEQLMVVFPPLIAALRTAIRGAAHRHSRPGEVRRDGRLHDRPQRPARLHHRLPARGPMAFAQRTDPDGHAARALLQGAAGLEHRGPRHPQHAVHGIPRRTGTHARTVPDGLRAGRQQPAVRTGHPGRSGIGTGRRIDGRCDPRRSAPLVPEGNNPPFGPVTPVAPASAPAGASTGGVTPAAARPYDPSTGSYLGTDGRTYRQGDIAADGSGTVPASWQAMLEEQQR</sequence>
<feature type="compositionally biased region" description="Low complexity" evidence="1">
    <location>
        <begin position="445"/>
        <end position="467"/>
    </location>
</feature>
<evidence type="ECO:0000313" key="4">
    <source>
        <dbReference type="EMBL" id="GAD82794.1"/>
    </source>
</evidence>
<dbReference type="InterPro" id="IPR052336">
    <property type="entry name" value="MlaD_Phospholipid_Transporter"/>
</dbReference>
<dbReference type="GO" id="GO:0005576">
    <property type="term" value="C:extracellular region"/>
    <property type="evidence" value="ECO:0007669"/>
    <property type="project" value="TreeGrafter"/>
</dbReference>
<dbReference type="InterPro" id="IPR024516">
    <property type="entry name" value="Mce_C"/>
</dbReference>
<feature type="region of interest" description="Disordered" evidence="1">
    <location>
        <begin position="399"/>
        <end position="511"/>
    </location>
</feature>
<dbReference type="PANTHER" id="PTHR33371:SF16">
    <property type="entry name" value="MCE-FAMILY PROTEIN MCE3F"/>
    <property type="match status" value="1"/>
</dbReference>
<evidence type="ECO:0000256" key="1">
    <source>
        <dbReference type="SAM" id="MobiDB-lite"/>
    </source>
</evidence>
<evidence type="ECO:0000259" key="2">
    <source>
        <dbReference type="Pfam" id="PF02470"/>
    </source>
</evidence>
<organism evidence="4 5">
    <name type="scientific">Nocardia asteroides NBRC 15531</name>
    <dbReference type="NCBI Taxonomy" id="1110697"/>
    <lineage>
        <taxon>Bacteria</taxon>
        <taxon>Bacillati</taxon>
        <taxon>Actinomycetota</taxon>
        <taxon>Actinomycetes</taxon>
        <taxon>Mycobacteriales</taxon>
        <taxon>Nocardiaceae</taxon>
        <taxon>Nocardia</taxon>
    </lineage>
</organism>
<dbReference type="EMBL" id="BAFO02000013">
    <property type="protein sequence ID" value="GAD82794.1"/>
    <property type="molecule type" value="Genomic_DNA"/>
</dbReference>
<proteinExistence type="predicted"/>
<name>U5ECA5_NOCAS</name>